<proteinExistence type="inferred from homology"/>
<dbReference type="InterPro" id="IPR036390">
    <property type="entry name" value="WH_DNA-bd_sf"/>
</dbReference>
<evidence type="ECO:0000256" key="3">
    <source>
        <dbReference type="ARBA" id="ARBA00023125"/>
    </source>
</evidence>
<name>A0ABY2Z4S8_9GAMM</name>
<evidence type="ECO:0000256" key="4">
    <source>
        <dbReference type="ARBA" id="ARBA00023163"/>
    </source>
</evidence>
<reference evidence="6 7" key="1">
    <citation type="submission" date="2019-06" db="EMBL/GenBank/DDBJ databases">
        <title>Taxogenomics and systematics of the genus Pantoea.</title>
        <authorList>
            <person name="Tambong J.T."/>
        </authorList>
    </citation>
    <scope>NUCLEOTIDE SEQUENCE [LARGE SCALE GENOMIC DNA]</scope>
    <source>
        <strain evidence="6 7">LMG 2558</strain>
    </source>
</reference>
<dbReference type="RefSeq" id="WP_140924679.1">
    <property type="nucleotide sequence ID" value="NZ_VHIZ01000051.1"/>
</dbReference>
<dbReference type="SUPFAM" id="SSF46785">
    <property type="entry name" value="Winged helix' DNA-binding domain"/>
    <property type="match status" value="1"/>
</dbReference>
<dbReference type="Gene3D" id="1.10.10.10">
    <property type="entry name" value="Winged helix-like DNA-binding domain superfamily/Winged helix DNA-binding domain"/>
    <property type="match status" value="1"/>
</dbReference>
<dbReference type="SUPFAM" id="SSF53850">
    <property type="entry name" value="Periplasmic binding protein-like II"/>
    <property type="match status" value="1"/>
</dbReference>
<dbReference type="PANTHER" id="PTHR30346">
    <property type="entry name" value="TRANSCRIPTIONAL DUAL REGULATOR HCAR-RELATED"/>
    <property type="match status" value="1"/>
</dbReference>
<comment type="similarity">
    <text evidence="1">Belongs to the LysR transcriptional regulatory family.</text>
</comment>
<dbReference type="InterPro" id="IPR036388">
    <property type="entry name" value="WH-like_DNA-bd_sf"/>
</dbReference>
<dbReference type="Pfam" id="PF00126">
    <property type="entry name" value="HTH_1"/>
    <property type="match status" value="1"/>
</dbReference>
<dbReference type="EMBL" id="VHIZ01000051">
    <property type="protein sequence ID" value="TPV23643.1"/>
    <property type="molecule type" value="Genomic_DNA"/>
</dbReference>
<dbReference type="CDD" id="cd08414">
    <property type="entry name" value="PBP2_LTTR_aromatics_like"/>
    <property type="match status" value="1"/>
</dbReference>
<evidence type="ECO:0000313" key="6">
    <source>
        <dbReference type="EMBL" id="TPV23643.1"/>
    </source>
</evidence>
<feature type="domain" description="HTH lysR-type" evidence="5">
    <location>
        <begin position="1"/>
        <end position="58"/>
    </location>
</feature>
<evidence type="ECO:0000313" key="7">
    <source>
        <dbReference type="Proteomes" id="UP000316142"/>
    </source>
</evidence>
<protein>
    <submittedName>
        <fullName evidence="6">LysR family transcriptional regulator</fullName>
    </submittedName>
</protein>
<sequence length="297" mass="32722">MDTRQLRMAVTLSEILHFGKTAELENIAQSGLSVQIAKLENELGFKIFHRGSNRVCLTNAGEKFIAHASAWLESIGEITEECRALSKKAVRTLRVGFFNDGAHEKVYPIISLFQQANPDIRLTFTELTMTNQVQSLLTDKVDVALIRLPVSDERLAFDYVCEEPRVAAVPAFHDLADASRLSCGDLYEQPFAIAGSGAPQEWMPYWSLRADTSSMPKIGAEVYSINESLAAVAYSGAFDTYPLSASRLYNQPGVRFIPLTDAPGSILALASVQGNVSPEVMAMRHTVQSCQKFSVRQ</sequence>
<keyword evidence="3" id="KW-0238">DNA-binding</keyword>
<dbReference type="PROSITE" id="PS50931">
    <property type="entry name" value="HTH_LYSR"/>
    <property type="match status" value="1"/>
</dbReference>
<dbReference type="Pfam" id="PF03466">
    <property type="entry name" value="LysR_substrate"/>
    <property type="match status" value="1"/>
</dbReference>
<evidence type="ECO:0000259" key="5">
    <source>
        <dbReference type="PROSITE" id="PS50931"/>
    </source>
</evidence>
<accession>A0ABY2Z4S8</accession>
<organism evidence="6 7">
    <name type="scientific">Pantoea anthophila</name>
    <dbReference type="NCBI Taxonomy" id="470931"/>
    <lineage>
        <taxon>Bacteria</taxon>
        <taxon>Pseudomonadati</taxon>
        <taxon>Pseudomonadota</taxon>
        <taxon>Gammaproteobacteria</taxon>
        <taxon>Enterobacterales</taxon>
        <taxon>Erwiniaceae</taxon>
        <taxon>Pantoea</taxon>
    </lineage>
</organism>
<dbReference type="PANTHER" id="PTHR30346:SF0">
    <property type="entry name" value="HCA OPERON TRANSCRIPTIONAL ACTIVATOR HCAR"/>
    <property type="match status" value="1"/>
</dbReference>
<keyword evidence="4" id="KW-0804">Transcription</keyword>
<keyword evidence="7" id="KW-1185">Reference proteome</keyword>
<gene>
    <name evidence="6" type="ORF">FJW00_14895</name>
</gene>
<evidence type="ECO:0000256" key="1">
    <source>
        <dbReference type="ARBA" id="ARBA00009437"/>
    </source>
</evidence>
<keyword evidence="2" id="KW-0805">Transcription regulation</keyword>
<dbReference type="Gene3D" id="3.40.190.10">
    <property type="entry name" value="Periplasmic binding protein-like II"/>
    <property type="match status" value="2"/>
</dbReference>
<dbReference type="InterPro" id="IPR000847">
    <property type="entry name" value="LysR_HTH_N"/>
</dbReference>
<dbReference type="InterPro" id="IPR005119">
    <property type="entry name" value="LysR_subst-bd"/>
</dbReference>
<comment type="caution">
    <text evidence="6">The sequence shown here is derived from an EMBL/GenBank/DDBJ whole genome shotgun (WGS) entry which is preliminary data.</text>
</comment>
<evidence type="ECO:0000256" key="2">
    <source>
        <dbReference type="ARBA" id="ARBA00023015"/>
    </source>
</evidence>
<dbReference type="Proteomes" id="UP000316142">
    <property type="component" value="Unassembled WGS sequence"/>
</dbReference>